<dbReference type="SUPFAM" id="SSF143422">
    <property type="entry name" value="Transposase IS200-like"/>
    <property type="match status" value="1"/>
</dbReference>
<dbReference type="EMBL" id="JAULBC010000010">
    <property type="protein sequence ID" value="MEX6690794.1"/>
    <property type="molecule type" value="Genomic_DNA"/>
</dbReference>
<evidence type="ECO:0000313" key="3">
    <source>
        <dbReference type="Proteomes" id="UP001560573"/>
    </source>
</evidence>
<keyword evidence="3" id="KW-1185">Reference proteome</keyword>
<dbReference type="SMART" id="SM01321">
    <property type="entry name" value="Y1_Tnp"/>
    <property type="match status" value="1"/>
</dbReference>
<dbReference type="PANTHER" id="PTHR36966:SF1">
    <property type="entry name" value="REP-ASSOCIATED TYROSINE TRANSPOSASE"/>
    <property type="match status" value="1"/>
</dbReference>
<dbReference type="Proteomes" id="UP001560573">
    <property type="component" value="Unassembled WGS sequence"/>
</dbReference>
<reference evidence="2 3" key="1">
    <citation type="submission" date="2023-07" db="EMBL/GenBank/DDBJ databases">
        <authorList>
            <person name="Lian W.-H."/>
        </authorList>
    </citation>
    <scope>NUCLEOTIDE SEQUENCE [LARGE SCALE GENOMIC DNA]</scope>
    <source>
        <strain evidence="2 3">SYSU DXS3180</strain>
    </source>
</reference>
<accession>A0ABV3ZNS1</accession>
<dbReference type="Gene3D" id="3.30.70.1290">
    <property type="entry name" value="Transposase IS200-like"/>
    <property type="match status" value="1"/>
</dbReference>
<evidence type="ECO:0000259" key="1">
    <source>
        <dbReference type="SMART" id="SM01321"/>
    </source>
</evidence>
<protein>
    <recommendedName>
        <fullName evidence="1">Transposase IS200-like domain-containing protein</fullName>
    </recommendedName>
</protein>
<evidence type="ECO:0000313" key="2">
    <source>
        <dbReference type="EMBL" id="MEX6690794.1"/>
    </source>
</evidence>
<dbReference type="PANTHER" id="PTHR36966">
    <property type="entry name" value="REP-ASSOCIATED TYROSINE TRANSPOSASE"/>
    <property type="match status" value="1"/>
</dbReference>
<feature type="domain" description="Transposase IS200-like" evidence="1">
    <location>
        <begin position="22"/>
        <end position="186"/>
    </location>
</feature>
<dbReference type="InterPro" id="IPR002686">
    <property type="entry name" value="Transposase_17"/>
</dbReference>
<name>A0ABV3ZNS1_9BACT</name>
<dbReference type="InterPro" id="IPR036515">
    <property type="entry name" value="Transposase_17_sf"/>
</dbReference>
<organism evidence="2 3">
    <name type="scientific">Danxiaibacter flavus</name>
    <dbReference type="NCBI Taxonomy" id="3049108"/>
    <lineage>
        <taxon>Bacteria</taxon>
        <taxon>Pseudomonadati</taxon>
        <taxon>Bacteroidota</taxon>
        <taxon>Chitinophagia</taxon>
        <taxon>Chitinophagales</taxon>
        <taxon>Chitinophagaceae</taxon>
        <taxon>Danxiaibacter</taxon>
    </lineage>
</organism>
<dbReference type="InterPro" id="IPR052715">
    <property type="entry name" value="RAYT_transposase"/>
</dbReference>
<comment type="caution">
    <text evidence="2">The sequence shown here is derived from an EMBL/GenBank/DDBJ whole genome shotgun (WGS) entry which is preliminary data.</text>
</comment>
<dbReference type="RefSeq" id="WP_369332209.1">
    <property type="nucleotide sequence ID" value="NZ_JAULBC010000010.1"/>
</dbReference>
<gene>
    <name evidence="2" type="ORF">QTN47_25020</name>
</gene>
<proteinExistence type="predicted"/>
<sequence length="197" mass="23042">MSQLFRNKYRITSTRLQSWNYANPGMYFITICTKNHAHYFGEIVVADAQCNAYLRQSAIGQIAHSEWLKTPEIRPDMNLQLGEFVIMPDHMHGIVIIGDNHHRRDAMHRVSDSNPDETQFRDAMHCVSTIAPQSKNLASIIRGYKSAVTTFARKNGILFDWQPRYYDHIIRSMDEYERISEYIVNNAYKWAQKNNKI</sequence>